<dbReference type="RefSeq" id="WP_378417578.1">
    <property type="nucleotide sequence ID" value="NZ_JBHSFO010000005.1"/>
</dbReference>
<proteinExistence type="predicted"/>
<gene>
    <name evidence="3" type="ORF">ACFO6S_13125</name>
</gene>
<evidence type="ECO:0000313" key="4">
    <source>
        <dbReference type="Proteomes" id="UP001595914"/>
    </source>
</evidence>
<evidence type="ECO:0000313" key="3">
    <source>
        <dbReference type="EMBL" id="MFC4604632.1"/>
    </source>
</evidence>
<accession>A0ABV9FS72</accession>
<dbReference type="Pfam" id="PF25164">
    <property type="entry name" value="CoiA_N"/>
    <property type="match status" value="1"/>
</dbReference>
<keyword evidence="4" id="KW-1185">Reference proteome</keyword>
<dbReference type="InterPro" id="IPR057253">
    <property type="entry name" value="CoiA-like_N"/>
</dbReference>
<feature type="domain" description="Competence protein CoiA-like N-terminal" evidence="2">
    <location>
        <begin position="21"/>
        <end position="50"/>
    </location>
</feature>
<evidence type="ECO:0000259" key="2">
    <source>
        <dbReference type="Pfam" id="PF25164"/>
    </source>
</evidence>
<sequence length="505" mass="55948">MFTAIDWASGLLVGAAQAHRGRFYRCPCCLGESFPRAGTSRTPHFAHKSSGVSIDCEDYHPSHGRLTSSFTGLLSRGATEYLFLDLKRSRWQMFVELDEIPFQESRGTAASLLLLNEIEMRRHGKAPQVFSLDQLWPGSARNLVTVEPSPHETRVNPTGQWPSSVDRARWQRVLPGIPSVGIVFVQYRGGSFRRYDPSMPVHWGHRIIVVGSKGSTPPQQMNPLPLEPVRTPEATWLAWVVDLPIMESPSAARWLTRFGIVAAPRQSRTQLLSPPISYTDDGAPLFLMNEPTVALPAAGAEFLVAESAGEVRGSNLPRTNRAMEQRLRAITARSPGPVRIRTDKVGDTTTYEVAADLDIRPTPLNTQWSVEFSDQTISPFTTITAISRPESVVVESTVPDLRFTVRTLTATAGTQTARDLKASAATRWLNEHSSSAQELEVDAGNLGFVRIRFSEPHPEVVRRRRAKPGWATAYELSVGRSGTEHRTHWLSSQTGRGAAGQYRRP</sequence>
<protein>
    <recommendedName>
        <fullName evidence="2">Competence protein CoiA-like N-terminal domain-containing protein</fullName>
    </recommendedName>
</protein>
<comment type="caution">
    <text evidence="3">The sequence shown here is derived from an EMBL/GenBank/DDBJ whole genome shotgun (WGS) entry which is preliminary data.</text>
</comment>
<evidence type="ECO:0000256" key="1">
    <source>
        <dbReference type="SAM" id="MobiDB-lite"/>
    </source>
</evidence>
<dbReference type="Proteomes" id="UP001595914">
    <property type="component" value="Unassembled WGS sequence"/>
</dbReference>
<reference evidence="4" key="1">
    <citation type="journal article" date="2019" name="Int. J. Syst. Evol. Microbiol.">
        <title>The Global Catalogue of Microorganisms (GCM) 10K type strain sequencing project: providing services to taxonomists for standard genome sequencing and annotation.</title>
        <authorList>
            <consortium name="The Broad Institute Genomics Platform"/>
            <consortium name="The Broad Institute Genome Sequencing Center for Infectious Disease"/>
            <person name="Wu L."/>
            <person name="Ma J."/>
        </authorList>
    </citation>
    <scope>NUCLEOTIDE SEQUENCE [LARGE SCALE GENOMIC DNA]</scope>
    <source>
        <strain evidence="4">CCUG 54520</strain>
    </source>
</reference>
<organism evidence="3 4">
    <name type="scientific">Rhodococcus kronopolitis</name>
    <dbReference type="NCBI Taxonomy" id="1460226"/>
    <lineage>
        <taxon>Bacteria</taxon>
        <taxon>Bacillati</taxon>
        <taxon>Actinomycetota</taxon>
        <taxon>Actinomycetes</taxon>
        <taxon>Mycobacteriales</taxon>
        <taxon>Nocardiaceae</taxon>
        <taxon>Rhodococcus</taxon>
    </lineage>
</organism>
<name>A0ABV9FS72_9NOCA</name>
<feature type="region of interest" description="Disordered" evidence="1">
    <location>
        <begin position="482"/>
        <end position="505"/>
    </location>
</feature>
<dbReference type="EMBL" id="JBHSFO010000005">
    <property type="protein sequence ID" value="MFC4604632.1"/>
    <property type="molecule type" value="Genomic_DNA"/>
</dbReference>